<dbReference type="GO" id="GO:0006351">
    <property type="term" value="P:DNA-templated transcription"/>
    <property type="evidence" value="ECO:0007669"/>
    <property type="project" value="InterPro"/>
</dbReference>
<keyword evidence="2" id="KW-0696">RNA-directed RNA polymerase</keyword>
<reference evidence="2" key="1">
    <citation type="submission" date="2014-09" db="EMBL/GenBank/DDBJ databases">
        <authorList>
            <person name="Li C.-X."/>
            <person name="Shi M."/>
            <person name="Tian J.-H."/>
            <person name="Lin X.-D."/>
            <person name="Kang Y.-J."/>
            <person name="Qin X.-C."/>
            <person name="Chen L.-J."/>
            <person name="Xu J."/>
            <person name="Holmes E.C."/>
        </authorList>
    </citation>
    <scope>NUCLEOTIDE SEQUENCE</scope>
    <source>
        <strain evidence="2">JX1-14</strain>
    </source>
</reference>
<dbReference type="EMBL" id="KM817671">
    <property type="protein sequence ID" value="AJG39241.1"/>
    <property type="molecule type" value="Viral_cRNA"/>
</dbReference>
<evidence type="ECO:0000313" key="2">
    <source>
        <dbReference type="EMBL" id="AJG39241.1"/>
    </source>
</evidence>
<organism evidence="2">
    <name type="scientific">Jiangxia Mosquito Virus 2</name>
    <dbReference type="NCBI Taxonomy" id="1608052"/>
    <lineage>
        <taxon>Viruses</taxon>
        <taxon>Riboviria</taxon>
    </lineage>
</organism>
<reference evidence="2" key="2">
    <citation type="journal article" date="2015" name="Elife">
        <title>Unprecedented genomic diversity of RNA viruses in arthropods reveals the ancestry of negative-sense RNA viruses.</title>
        <authorList>
            <person name="Li C.X."/>
            <person name="Shi M."/>
            <person name="Tian J.H."/>
            <person name="Lin X.D."/>
            <person name="Kang Y.J."/>
            <person name="Chen L.J."/>
            <person name="Qin X.C."/>
            <person name="Xu J."/>
            <person name="Holmes E.C."/>
            <person name="Zhang Y.Z."/>
        </authorList>
    </citation>
    <scope>NUCLEOTIDE SEQUENCE</scope>
    <source>
        <strain evidence="2">JX1-14</strain>
    </source>
</reference>
<sequence>MDLDFDYENSLNLLERQYDRFKNDIGIVKSDCKNGGDVYRAEYNLTKLRHEAFCLAASNRQQIEFGEKKIRDSIAQDIPFDCYQSLIASDLFKQTPDLLKRSENRHNGMDFVHYKWIEVAMTTMKFKNEVKSKKEEKYYNLINVDVKNYLEANKSNMNKYFRTQLVVVIVNANLSNWSTSMSFFGSPTDLDFEEKCYNLANRINNRLLEVQNFLDNISKQHLNEYFTAKRKEENVSNDVPLTEFKPDLKTIKERIDNLPRSTKHLTTEIIEEEDLIEKITNKCLNWYHVNENYFTAPSVSNTTESFQMIERNVIDGDFEMVEDFDKMAPTFHFMYKSRDHKQTIKFENAFNYMIDVVKMSDEKNDNLINLILDLNIERFTEEDKNVFFAQGYIDDWKVKKKLLSKVQEPKTVKWSSINKSSRHFLKENYGIKSKKELLKERKTLRDENVIRRMKAIDITKSDVIEDCEYQISKKRAWLVSKRNVYDELESDEYEEEYRKGDEKFNRSMDIINSLNCEELSKHIQRVSSQMIFKSNSTGHGVHVIYTGNRDVWVFTLPGGDITNKEGDIRFFTLIIDDKFSYAQRGNHIFNSEIIENRIEAGSKILLVSKVYNLNRQRWEHMNSVDPGAFSALVCSRFGFFDELEFREKFSGLIFAYYYNAFGCQAKLSSLVDHFRYMIPASLASKSALTDYIESKLNPVFKTAGQVWIYNKLKNCCLKYLEEGKDLKMNKEIRILDEEFDDEDIGLTGQLSSLFIDDKWKNREGAMSEVYIAFHLTGKGYHNPFHRDVGFVKTVMGNEIEYNELYLQKFTEDHLTEGIPIDEEDKMMKLLRSDRGGLFCKEAVMLSAQLASAPAVANPTTFCKLIEQENMTKNILYEKKLTSTKSSLTSRKVGKFYKYNASQTMLQTTLDEIKEEYKIEMQNFEIKVLPMILQVFNKAYEKAKEENKLEEQELKPEEVDEQWHGSVNSALIKEFTRSVKELKKTKCFMTDNKTLLQQIESRLQNAKNSEEYTLWLILKDDILSGGNDVKQLFVDENPSDSLKIKLSSLNTANQKIVWDTFMNELKLLKGIDILEVARSWEANSMNINGKVKDYLLDYSIKKNCVLYMSLKHLEDDIISKIVPKGQRTDIDREIFVQNSSRYIYYVMEHYFAALCKMNPMEAISLPGDEKMKALKRMVIRAFKWKQKDEIVTIAGKDYLMKKRLRFVTGDLQKFSNHDTDQRLAAFAYYTGENLKGDLNKYVYLLTRLCSRKQVLAPATLCVKEMDKNDPILKLYEKNKSNYPLFNAQNCNWFQGMRNFESSCCHVGVAKTIKKVFSNISKDLYYDSLVHSDDFASVIGYVDYTPLFSVMSGLDFWTLKYEIRDVEDFCITTMVNVYKLNNLHISRKKTSISTNTIEFVSYLCMGGSVYMGFEKQLFALYSEKTGKGPREDTVAVLSQASGAIMKGCPSFVVDVFLDRALEALRNDYSMNTGMRFDPVKEFNVPRDMLPLAFIPKIKRSALSFTLTKPELHDIDLLQKLNNELKTKNLSDDQEQAVRLLMAMSCKEMGKINMTEIENKFEDIETVIPGIKFRGKNNKEVRDKLKVTSWLDEDSLRIITCMDESTVIVKPKDTFFLLVLSLLKLCSNEVINGMSSRNKLSTMRMKADFKNKEVATLNSFNQYTTLEIVYKLVNSMMKSYTLNDKFFDEFENLTNQALFIHNASKEKMNTIINSEIMRTDNKVRRGKDLVRLPVNDSYKLFVNKTSDLILSRLFPGRCILNDIEIRNDGVYTEDVKRLKDLLDRNNFLNMSTPYDRMRCLEMILKYSPDHEKSMTIVTTFMKGAFGLTRSVRHLLSNNLHPIYRMQISTSHIVHARMNKRIIV</sequence>
<dbReference type="Pfam" id="PF04196">
    <property type="entry name" value="Bunya_RdRp"/>
    <property type="match status" value="2"/>
</dbReference>
<feature type="domain" description="RNA-dependent RNA polymerase bunyaviral" evidence="1">
    <location>
        <begin position="663"/>
        <end position="939"/>
    </location>
</feature>
<proteinExistence type="predicted"/>
<evidence type="ECO:0000259" key="1">
    <source>
        <dbReference type="Pfam" id="PF04196"/>
    </source>
</evidence>
<name>A0A0B5KRW6_9VIRU</name>
<dbReference type="GO" id="GO:0003968">
    <property type="term" value="F:RNA-directed RNA polymerase activity"/>
    <property type="evidence" value="ECO:0007669"/>
    <property type="project" value="UniProtKB-KW"/>
</dbReference>
<keyword evidence="2" id="KW-0808">Transferase</keyword>
<dbReference type="InterPro" id="IPR007322">
    <property type="entry name" value="RNA_pol_bunyavir"/>
</dbReference>
<keyword evidence="2" id="KW-0548">Nucleotidyltransferase</keyword>
<accession>A0A0B5KRW6</accession>
<dbReference type="GO" id="GO:0019079">
    <property type="term" value="P:viral genome replication"/>
    <property type="evidence" value="ECO:0007669"/>
    <property type="project" value="InterPro"/>
</dbReference>
<feature type="domain" description="RNA-dependent RNA polymerase bunyaviral" evidence="1">
    <location>
        <begin position="1119"/>
        <end position="1485"/>
    </location>
</feature>
<protein>
    <submittedName>
        <fullName evidence="2">RNA-dependent RNA polymerase</fullName>
    </submittedName>
</protein>
<gene>
    <name evidence="2" type="primary">L</name>
</gene>